<feature type="domain" description="DUF2202" evidence="2">
    <location>
        <begin position="44"/>
        <end position="201"/>
    </location>
</feature>
<dbReference type="Pfam" id="PF09968">
    <property type="entry name" value="DUF2202"/>
    <property type="match status" value="1"/>
</dbReference>
<protein>
    <recommendedName>
        <fullName evidence="2">DUF2202 domain-containing protein</fullName>
    </recommendedName>
</protein>
<dbReference type="PROSITE" id="PS51257">
    <property type="entry name" value="PROKAR_LIPOPROTEIN"/>
    <property type="match status" value="1"/>
</dbReference>
<dbReference type="AlphaFoldDB" id="A0A1G9JFW7"/>
<accession>A0A1G9JFW7</accession>
<dbReference type="InterPro" id="IPR019243">
    <property type="entry name" value="DUF2202"/>
</dbReference>
<dbReference type="RefSeq" id="WP_089884968.1">
    <property type="nucleotide sequence ID" value="NZ_FNGV01000001.1"/>
</dbReference>
<evidence type="ECO:0000259" key="2">
    <source>
        <dbReference type="Pfam" id="PF09968"/>
    </source>
</evidence>
<keyword evidence="1" id="KW-0732">Signal</keyword>
<dbReference type="EMBL" id="FNGV01000001">
    <property type="protein sequence ID" value="SDL36281.1"/>
    <property type="molecule type" value="Genomic_DNA"/>
</dbReference>
<reference evidence="3 4" key="1">
    <citation type="submission" date="2016-10" db="EMBL/GenBank/DDBJ databases">
        <authorList>
            <person name="de Groot N.N."/>
        </authorList>
    </citation>
    <scope>NUCLEOTIDE SEQUENCE [LARGE SCALE GENOMIC DNA]</scope>
    <source>
        <strain evidence="3 4">DSM 19886</strain>
    </source>
</reference>
<proteinExistence type="predicted"/>
<evidence type="ECO:0000313" key="4">
    <source>
        <dbReference type="Proteomes" id="UP000199440"/>
    </source>
</evidence>
<feature type="chain" id="PRO_5011506957" description="DUF2202 domain-containing protein" evidence="1">
    <location>
        <begin position="27"/>
        <end position="209"/>
    </location>
</feature>
<dbReference type="Proteomes" id="UP000199440">
    <property type="component" value="Unassembled WGS sequence"/>
</dbReference>
<dbReference type="InterPro" id="IPR009078">
    <property type="entry name" value="Ferritin-like_SF"/>
</dbReference>
<dbReference type="CDD" id="cd01048">
    <property type="entry name" value="Ferritin_like_AB2"/>
    <property type="match status" value="1"/>
</dbReference>
<sequence length="209" mass="23731">MKHLKKTRKAMVVLSLLSLSVFTSCSNDDTPSVDQENISLTKKDNDALQFMLEEEKLARDTYDYLDGLYNINQFSNIKRSEQSHMDAVINLLEQFDIPYSVLPDGKFINNDIQKLYDQFVLKGKIDNINALEVGATIEDLDIVDLEKYMADLSNSSIISVFEFLQCGSRNHLRSFTSALKASGISYTPQFLTADEYTLIINDTNEQCGR</sequence>
<keyword evidence="4" id="KW-1185">Reference proteome</keyword>
<evidence type="ECO:0000313" key="3">
    <source>
        <dbReference type="EMBL" id="SDL36281.1"/>
    </source>
</evidence>
<dbReference type="STRING" id="192904.SAMN04488514_101533"/>
<gene>
    <name evidence="3" type="ORF">SAMN04488514_101533</name>
</gene>
<dbReference type="OrthoDB" id="9801086at2"/>
<evidence type="ECO:0000256" key="1">
    <source>
        <dbReference type="SAM" id="SignalP"/>
    </source>
</evidence>
<dbReference type="Gene3D" id="1.20.1260.10">
    <property type="match status" value="1"/>
</dbReference>
<name>A0A1G9JFW7_9FLAO</name>
<feature type="signal peptide" evidence="1">
    <location>
        <begin position="1"/>
        <end position="26"/>
    </location>
</feature>
<dbReference type="InterPro" id="IPR012347">
    <property type="entry name" value="Ferritin-like"/>
</dbReference>
<organism evidence="3 4">
    <name type="scientific">Kriegella aquimaris</name>
    <dbReference type="NCBI Taxonomy" id="192904"/>
    <lineage>
        <taxon>Bacteria</taxon>
        <taxon>Pseudomonadati</taxon>
        <taxon>Bacteroidota</taxon>
        <taxon>Flavobacteriia</taxon>
        <taxon>Flavobacteriales</taxon>
        <taxon>Flavobacteriaceae</taxon>
        <taxon>Kriegella</taxon>
    </lineage>
</organism>
<dbReference type="SUPFAM" id="SSF47240">
    <property type="entry name" value="Ferritin-like"/>
    <property type="match status" value="1"/>
</dbReference>